<dbReference type="Proteomes" id="UP000324222">
    <property type="component" value="Unassembled WGS sequence"/>
</dbReference>
<name>A0A5B7GQB6_PORTR</name>
<accession>A0A5B7GQB6</accession>
<organism evidence="2 3">
    <name type="scientific">Portunus trituberculatus</name>
    <name type="common">Swimming crab</name>
    <name type="synonym">Neptunus trituberculatus</name>
    <dbReference type="NCBI Taxonomy" id="210409"/>
    <lineage>
        <taxon>Eukaryota</taxon>
        <taxon>Metazoa</taxon>
        <taxon>Ecdysozoa</taxon>
        <taxon>Arthropoda</taxon>
        <taxon>Crustacea</taxon>
        <taxon>Multicrustacea</taxon>
        <taxon>Malacostraca</taxon>
        <taxon>Eumalacostraca</taxon>
        <taxon>Eucarida</taxon>
        <taxon>Decapoda</taxon>
        <taxon>Pleocyemata</taxon>
        <taxon>Brachyura</taxon>
        <taxon>Eubrachyura</taxon>
        <taxon>Portunoidea</taxon>
        <taxon>Portunidae</taxon>
        <taxon>Portuninae</taxon>
        <taxon>Portunus</taxon>
    </lineage>
</organism>
<evidence type="ECO:0000313" key="2">
    <source>
        <dbReference type="EMBL" id="MPC59505.1"/>
    </source>
</evidence>
<protein>
    <submittedName>
        <fullName evidence="2">Uncharacterized protein</fullName>
    </submittedName>
</protein>
<dbReference type="EMBL" id="VSRR010016625">
    <property type="protein sequence ID" value="MPC59505.1"/>
    <property type="molecule type" value="Genomic_DNA"/>
</dbReference>
<comment type="caution">
    <text evidence="2">The sequence shown here is derived from an EMBL/GenBank/DDBJ whole genome shotgun (WGS) entry which is preliminary data.</text>
</comment>
<reference evidence="2 3" key="1">
    <citation type="submission" date="2019-05" db="EMBL/GenBank/DDBJ databases">
        <title>Another draft genome of Portunus trituberculatus and its Hox gene families provides insights of decapod evolution.</title>
        <authorList>
            <person name="Jeong J.-H."/>
            <person name="Song I."/>
            <person name="Kim S."/>
            <person name="Choi T."/>
            <person name="Kim D."/>
            <person name="Ryu S."/>
            <person name="Kim W."/>
        </authorList>
    </citation>
    <scope>NUCLEOTIDE SEQUENCE [LARGE SCALE GENOMIC DNA]</scope>
    <source>
        <tissue evidence="2">Muscle</tissue>
    </source>
</reference>
<proteinExistence type="predicted"/>
<gene>
    <name evidence="2" type="ORF">E2C01_053525</name>
</gene>
<evidence type="ECO:0000313" key="3">
    <source>
        <dbReference type="Proteomes" id="UP000324222"/>
    </source>
</evidence>
<feature type="region of interest" description="Disordered" evidence="1">
    <location>
        <begin position="31"/>
        <end position="60"/>
    </location>
</feature>
<evidence type="ECO:0000256" key="1">
    <source>
        <dbReference type="SAM" id="MobiDB-lite"/>
    </source>
</evidence>
<dbReference type="AlphaFoldDB" id="A0A5B7GQB6"/>
<keyword evidence="3" id="KW-1185">Reference proteome</keyword>
<sequence>MQSKHKAAPNCSLHQGGGFSHLLLLQEPEAVTNLQQNKAPPESKHAASPLAGLQTGKLLR</sequence>